<dbReference type="eggNOG" id="COG0457">
    <property type="taxonomic scope" value="Bacteria"/>
</dbReference>
<dbReference type="OrthoDB" id="421517at2"/>
<dbReference type="EMBL" id="CP003620">
    <property type="protein sequence ID" value="AFZ12392.1"/>
    <property type="molecule type" value="Genomic_DNA"/>
</dbReference>
<dbReference type="PATRIC" id="fig|1173022.3.peg.1621"/>
<protein>
    <submittedName>
        <fullName evidence="1">Uncharacterized protein</fullName>
    </submittedName>
</protein>
<dbReference type="KEGG" id="cep:Cri9333_1500"/>
<reference evidence="1 2" key="1">
    <citation type="submission" date="2012-06" db="EMBL/GenBank/DDBJ databases">
        <title>Finished chromosome of genome of Crinalium epipsammum PCC 9333.</title>
        <authorList>
            <consortium name="US DOE Joint Genome Institute"/>
            <person name="Gugger M."/>
            <person name="Coursin T."/>
            <person name="Rippka R."/>
            <person name="Tandeau De Marsac N."/>
            <person name="Huntemann M."/>
            <person name="Wei C.-L."/>
            <person name="Han J."/>
            <person name="Detter J.C."/>
            <person name="Han C."/>
            <person name="Tapia R."/>
            <person name="Davenport K."/>
            <person name="Daligault H."/>
            <person name="Erkkila T."/>
            <person name="Gu W."/>
            <person name="Munk A.C.C."/>
            <person name="Teshima H."/>
            <person name="Xu Y."/>
            <person name="Chain P."/>
            <person name="Chen A."/>
            <person name="Krypides N."/>
            <person name="Mavromatis K."/>
            <person name="Markowitz V."/>
            <person name="Szeto E."/>
            <person name="Ivanova N."/>
            <person name="Mikhailova N."/>
            <person name="Ovchinnikova G."/>
            <person name="Pagani I."/>
            <person name="Pati A."/>
            <person name="Goodwin L."/>
            <person name="Peters L."/>
            <person name="Pitluck S."/>
            <person name="Woyke T."/>
            <person name="Kerfeld C."/>
        </authorList>
    </citation>
    <scope>NUCLEOTIDE SEQUENCE [LARGE SCALE GENOMIC DNA]</scope>
    <source>
        <strain evidence="1 2">PCC 9333</strain>
    </source>
</reference>
<dbReference type="HOGENOM" id="CLU_019299_0_0_3"/>
<dbReference type="Proteomes" id="UP000010472">
    <property type="component" value="Chromosome"/>
</dbReference>
<organism evidence="1 2">
    <name type="scientific">Crinalium epipsammum PCC 9333</name>
    <dbReference type="NCBI Taxonomy" id="1173022"/>
    <lineage>
        <taxon>Bacteria</taxon>
        <taxon>Bacillati</taxon>
        <taxon>Cyanobacteriota</taxon>
        <taxon>Cyanophyceae</taxon>
        <taxon>Gomontiellales</taxon>
        <taxon>Gomontiellaceae</taxon>
        <taxon>Crinalium</taxon>
    </lineage>
</organism>
<evidence type="ECO:0000313" key="1">
    <source>
        <dbReference type="EMBL" id="AFZ12392.1"/>
    </source>
</evidence>
<gene>
    <name evidence="1" type="ORF">Cri9333_1500</name>
</gene>
<evidence type="ECO:0000313" key="2">
    <source>
        <dbReference type="Proteomes" id="UP000010472"/>
    </source>
</evidence>
<dbReference type="AlphaFoldDB" id="K9VY04"/>
<sequence>MTSMELNDLQALGQILQQRLQLEFQQMVPFKVRCAFKEGTLVILAQHPIDVVPDPQQTFRVLQQTLQAELTEYTLPVRLYLRVGGSQQPYNWHSFMLEPAVVSMPTGMAMGEAGNEDTNFENPFALGEAPDLHNSWKEMLAASSESMADDSSDEEWVFGQRLNAGARANSEEQQIYERGETDNLSDETPSVQVKSWRPSLPLIVGGVSVSMAVFLGSFYALTRPCVVGACAEITAAQRLNQDSATTLDQAKNKQEVLLAKQQLIEAQNILAVIPWWSSEHEKAQKLIAVYQADSDRLDQVIQGLEKANLAAMKSQAPPHELSEWLEMQQLWNEAIAVFKQVPEDSNVYQLAQRKLPDYQLNLAMVNQRVATEQKGNTLLATAKETVEVAKARQGVAQSLDDLQSVRSTWQTAFSSLNQIPQGTTAYQPAQQLLKSSQPQLIAVRDRSFEEQVAANTYQQSLVLAQKAQNSQGINQWSQAVSNWRNAIASLKRIPSGTFHHGKAQPLINSYTVALQQAQDRFQLAMRMQQTSQDLNRTCSGTPQICNYTITSNGIKVRVTPAYANTLKQTAIFAKAKGDYNAQIKVVNHVLTVGEALEAISDNARLPLEVYGPNGAAIQVHTP</sequence>
<accession>K9VY04</accession>
<keyword evidence="2" id="KW-1185">Reference proteome</keyword>
<dbReference type="RefSeq" id="WP_015202513.1">
    <property type="nucleotide sequence ID" value="NC_019753.1"/>
</dbReference>
<name>K9VY04_9CYAN</name>
<proteinExistence type="predicted"/>
<dbReference type="STRING" id="1173022.Cri9333_1500"/>